<dbReference type="CDD" id="cd00146">
    <property type="entry name" value="PKD"/>
    <property type="match status" value="1"/>
</dbReference>
<evidence type="ECO:0000256" key="1">
    <source>
        <dbReference type="SAM" id="SignalP"/>
    </source>
</evidence>
<dbReference type="Pfam" id="PF23759">
    <property type="entry name" value="GBD_T9SS_assoc"/>
    <property type="match status" value="1"/>
</dbReference>
<feature type="chain" id="PRO_5019329518" evidence="1">
    <location>
        <begin position="26"/>
        <end position="484"/>
    </location>
</feature>
<dbReference type="InterPro" id="IPR000601">
    <property type="entry name" value="PKD_dom"/>
</dbReference>
<dbReference type="OrthoDB" id="5241464at2"/>
<gene>
    <name evidence="3" type="ORF">CLV68_3399</name>
</gene>
<dbReference type="Pfam" id="PF18911">
    <property type="entry name" value="PKD_4"/>
    <property type="match status" value="1"/>
</dbReference>
<proteinExistence type="predicted"/>
<evidence type="ECO:0000313" key="3">
    <source>
        <dbReference type="EMBL" id="RLK58918.1"/>
    </source>
</evidence>
<protein>
    <submittedName>
        <fullName evidence="3">PKD domain-containing protein</fullName>
    </submittedName>
</protein>
<dbReference type="GO" id="GO:0005975">
    <property type="term" value="P:carbohydrate metabolic process"/>
    <property type="evidence" value="ECO:0007669"/>
    <property type="project" value="UniProtKB-ARBA"/>
</dbReference>
<dbReference type="InterPro" id="IPR022409">
    <property type="entry name" value="PKD/Chitinase_dom"/>
</dbReference>
<dbReference type="InterPro" id="IPR013783">
    <property type="entry name" value="Ig-like_fold"/>
</dbReference>
<feature type="signal peptide" evidence="1">
    <location>
        <begin position="1"/>
        <end position="25"/>
    </location>
</feature>
<reference evidence="3 4" key="1">
    <citation type="submission" date="2018-10" db="EMBL/GenBank/DDBJ databases">
        <title>Genomic Encyclopedia of Archaeal and Bacterial Type Strains, Phase II (KMG-II): from individual species to whole genera.</title>
        <authorList>
            <person name="Goeker M."/>
        </authorList>
    </citation>
    <scope>NUCLEOTIDE SEQUENCE [LARGE SCALE GENOMIC DNA]</scope>
    <source>
        <strain evidence="3 4">DSM 45657</strain>
    </source>
</reference>
<organism evidence="3 4">
    <name type="scientific">Actinokineospora cianjurensis</name>
    <dbReference type="NCBI Taxonomy" id="585224"/>
    <lineage>
        <taxon>Bacteria</taxon>
        <taxon>Bacillati</taxon>
        <taxon>Actinomycetota</taxon>
        <taxon>Actinomycetes</taxon>
        <taxon>Pseudonocardiales</taxon>
        <taxon>Pseudonocardiaceae</taxon>
        <taxon>Actinokineospora</taxon>
    </lineage>
</organism>
<dbReference type="AlphaFoldDB" id="A0A421B3R1"/>
<dbReference type="Proteomes" id="UP000282454">
    <property type="component" value="Unassembled WGS sequence"/>
</dbReference>
<name>A0A421B3R1_9PSEU</name>
<keyword evidence="1" id="KW-0732">Signal</keyword>
<evidence type="ECO:0000313" key="4">
    <source>
        <dbReference type="Proteomes" id="UP000282454"/>
    </source>
</evidence>
<dbReference type="RefSeq" id="WP_147460030.1">
    <property type="nucleotide sequence ID" value="NZ_RCDD01000002.1"/>
</dbReference>
<accession>A0A421B3R1</accession>
<dbReference type="SUPFAM" id="SSF49299">
    <property type="entry name" value="PKD domain"/>
    <property type="match status" value="1"/>
</dbReference>
<sequence length="484" mass="50998">MRLSWCKSVVAACLIAVAVPGMAEAAPPSNDDFAGATAVTSLPFAGAVTFTEATTAPDDPWLCSSSNERSVWFDFTPTADGLVQIDLTGYGYGTLALLTGTRGALTVVPGTCHNSSENAALVPVVAGTTYHVMVISPSWSNSPLTLTVDSIQPPANDNFANAAPITTVPAAAEAALGAATAEPSEPNPSCVQGTAGAPSVWYSFTAPRTEWITFDQTSDDYESVFAVYTGNSLGSLTEVLCDAYYRRVLAVTAGQTYRVQVSNWQPAAIPTRLELAAAPALRTEITQQVFDPSVFDTVTFSQYLSDLENEAVTGSTWNFGDGTTGSGHQVSHQFTADGDYQVRVTTTTASGRTATATRAIAVRTHDVRVAGFTVPTAGRTGQTKPIEVTVGNTRIAENATVTLYRSTSTGFQEIARATQYVPARPNRTVAFPFNYTFTPGDATLGRVTFRAVVTLDQGVRDVRPVDNEAVAPATTVRTGPNGLS</sequence>
<dbReference type="EMBL" id="RCDD01000002">
    <property type="protein sequence ID" value="RLK58918.1"/>
    <property type="molecule type" value="Genomic_DNA"/>
</dbReference>
<dbReference type="InterPro" id="IPR035986">
    <property type="entry name" value="PKD_dom_sf"/>
</dbReference>
<dbReference type="Gene3D" id="2.60.40.10">
    <property type="entry name" value="Immunoglobulins"/>
    <property type="match status" value="1"/>
</dbReference>
<dbReference type="SMART" id="SM00089">
    <property type="entry name" value="PKD"/>
    <property type="match status" value="1"/>
</dbReference>
<keyword evidence="4" id="KW-1185">Reference proteome</keyword>
<comment type="caution">
    <text evidence="3">The sequence shown here is derived from an EMBL/GenBank/DDBJ whole genome shotgun (WGS) entry which is preliminary data.</text>
</comment>
<feature type="domain" description="PKD" evidence="2">
    <location>
        <begin position="316"/>
        <end position="362"/>
    </location>
</feature>
<dbReference type="PROSITE" id="PS50093">
    <property type="entry name" value="PKD"/>
    <property type="match status" value="1"/>
</dbReference>
<dbReference type="InterPro" id="IPR056600">
    <property type="entry name" value="GBD_T9SS_assoc"/>
</dbReference>
<evidence type="ECO:0000259" key="2">
    <source>
        <dbReference type="PROSITE" id="PS50093"/>
    </source>
</evidence>